<evidence type="ECO:0000313" key="1">
    <source>
        <dbReference type="EMBL" id="QCS44750.1"/>
    </source>
</evidence>
<gene>
    <name evidence="1" type="ORF">FEJ81_20970</name>
</gene>
<accession>A0A4P8WMJ9</accession>
<dbReference type="Proteomes" id="UP000302218">
    <property type="component" value="Plasmid pNVE500"/>
</dbReference>
<dbReference type="RefSeq" id="WP_175416524.1">
    <property type="nucleotide sequence ID" value="NZ_CP040331.1"/>
</dbReference>
<dbReference type="KEGG" id="nvr:FEJ81_20970"/>
<keyword evidence="1" id="KW-0614">Plasmid</keyword>
<organism evidence="1 2">
    <name type="scientific">Natrinema versiforme</name>
    <dbReference type="NCBI Taxonomy" id="88724"/>
    <lineage>
        <taxon>Archaea</taxon>
        <taxon>Methanobacteriati</taxon>
        <taxon>Methanobacteriota</taxon>
        <taxon>Stenosarchaea group</taxon>
        <taxon>Halobacteria</taxon>
        <taxon>Halobacteriales</taxon>
        <taxon>Natrialbaceae</taxon>
        <taxon>Natrinema</taxon>
    </lineage>
</organism>
<evidence type="ECO:0000313" key="2">
    <source>
        <dbReference type="Proteomes" id="UP000302218"/>
    </source>
</evidence>
<dbReference type="EMBL" id="CP040331">
    <property type="protein sequence ID" value="QCS44750.1"/>
    <property type="molecule type" value="Genomic_DNA"/>
</dbReference>
<dbReference type="AlphaFoldDB" id="A0A4P8WMJ9"/>
<proteinExistence type="predicted"/>
<protein>
    <submittedName>
        <fullName evidence="1">Uncharacterized protein</fullName>
    </submittedName>
</protein>
<name>A0A4P8WMJ9_9EURY</name>
<sequence length="86" mass="9839">METEHSVGQESIDVYAERGDEAVAIEVARSAWHEVENVRKCLDYGVDQVRVAYLEDSVKYQVREQVMEAFDGVPDRVEFVPVSEFT</sequence>
<dbReference type="GeneID" id="55634891"/>
<geneLocation type="plasmid" evidence="2">
    <name>pnve500</name>
</geneLocation>
<reference evidence="2" key="1">
    <citation type="submission" date="2019-05" db="EMBL/GenBank/DDBJ databases">
        <title>Genome sequence and methylation pattern of the halophilic Archaeon Natrinema versiforme BOL5-4.</title>
        <authorList>
            <person name="DasSarma P."/>
            <person name="Anton B.P."/>
            <person name="DasSarma S.L."/>
            <person name="Martinez F.L."/>
            <person name="Guzman D."/>
            <person name="Roberts R.J."/>
            <person name="DasSarma S."/>
        </authorList>
    </citation>
    <scope>NUCLEOTIDE SEQUENCE [LARGE SCALE GENOMIC DNA]</scope>
    <source>
        <strain evidence="2">BOL5-4</strain>
        <plasmid evidence="2">pnve500</plasmid>
    </source>
</reference>
<dbReference type="OrthoDB" id="10575at2157"/>